<proteinExistence type="predicted"/>
<dbReference type="AlphaFoldDB" id="A0AAD1S409"/>
<gene>
    <name evidence="2" type="ORF">PECUL_23A044023</name>
</gene>
<dbReference type="Proteomes" id="UP001295444">
    <property type="component" value="Chromosome 04"/>
</dbReference>
<feature type="region of interest" description="Disordered" evidence="1">
    <location>
        <begin position="51"/>
        <end position="72"/>
    </location>
</feature>
<reference evidence="2" key="1">
    <citation type="submission" date="2022-03" db="EMBL/GenBank/DDBJ databases">
        <authorList>
            <person name="Alioto T."/>
            <person name="Alioto T."/>
            <person name="Gomez Garrido J."/>
        </authorList>
    </citation>
    <scope>NUCLEOTIDE SEQUENCE</scope>
</reference>
<evidence type="ECO:0000313" key="2">
    <source>
        <dbReference type="EMBL" id="CAH2285723.1"/>
    </source>
</evidence>
<protein>
    <submittedName>
        <fullName evidence="2">Uncharacterized protein</fullName>
    </submittedName>
</protein>
<keyword evidence="3" id="KW-1185">Reference proteome</keyword>
<evidence type="ECO:0000313" key="3">
    <source>
        <dbReference type="Proteomes" id="UP001295444"/>
    </source>
</evidence>
<sequence length="104" mass="11392">MLRRLEQIFTALFSCFSQSGMQLIYRPPCRSDSAAESPGKIPHCSYVTEAQRPKLRPSPSSGPPALPDLTLPSSSRDLWSGATERHCSEVLTVDVAEVLPFLAC</sequence>
<accession>A0AAD1S409</accession>
<evidence type="ECO:0000256" key="1">
    <source>
        <dbReference type="SAM" id="MobiDB-lite"/>
    </source>
</evidence>
<name>A0AAD1S409_PELCU</name>
<dbReference type="EMBL" id="OW240915">
    <property type="protein sequence ID" value="CAH2285723.1"/>
    <property type="molecule type" value="Genomic_DNA"/>
</dbReference>
<organism evidence="2 3">
    <name type="scientific">Pelobates cultripes</name>
    <name type="common">Western spadefoot toad</name>
    <dbReference type="NCBI Taxonomy" id="61616"/>
    <lineage>
        <taxon>Eukaryota</taxon>
        <taxon>Metazoa</taxon>
        <taxon>Chordata</taxon>
        <taxon>Craniata</taxon>
        <taxon>Vertebrata</taxon>
        <taxon>Euteleostomi</taxon>
        <taxon>Amphibia</taxon>
        <taxon>Batrachia</taxon>
        <taxon>Anura</taxon>
        <taxon>Pelobatoidea</taxon>
        <taxon>Pelobatidae</taxon>
        <taxon>Pelobates</taxon>
    </lineage>
</organism>